<proteinExistence type="predicted"/>
<gene>
    <name evidence="2" type="ORF">DSL72_007100</name>
</gene>
<evidence type="ECO:0000313" key="2">
    <source>
        <dbReference type="EMBL" id="QSZ35978.1"/>
    </source>
</evidence>
<feature type="compositionally biased region" description="Basic and acidic residues" evidence="1">
    <location>
        <begin position="89"/>
        <end position="111"/>
    </location>
</feature>
<keyword evidence="3" id="KW-1185">Reference proteome</keyword>
<reference evidence="2" key="1">
    <citation type="submission" date="2020-10" db="EMBL/GenBank/DDBJ databases">
        <title>Genome Sequence of Monilinia vaccinii-corymbosi Sheds Light on Mummy Berry Disease Infection of Blueberry and Mating Type.</title>
        <authorList>
            <person name="Yow A.G."/>
            <person name="Zhang Y."/>
            <person name="Bansal K."/>
            <person name="Eacker S.M."/>
            <person name="Sullivan S."/>
            <person name="Liachko I."/>
            <person name="Cubeta M.A."/>
            <person name="Rollins J.A."/>
            <person name="Ashrafi H."/>
        </authorList>
    </citation>
    <scope>NUCLEOTIDE SEQUENCE</scope>
    <source>
        <strain evidence="2">RL-1</strain>
    </source>
</reference>
<evidence type="ECO:0000256" key="1">
    <source>
        <dbReference type="SAM" id="MobiDB-lite"/>
    </source>
</evidence>
<accession>A0A8A3PKW3</accession>
<feature type="compositionally biased region" description="Basic and acidic residues" evidence="1">
    <location>
        <begin position="48"/>
        <end position="58"/>
    </location>
</feature>
<dbReference type="Proteomes" id="UP000672032">
    <property type="component" value="Chromosome 6"/>
</dbReference>
<evidence type="ECO:0000313" key="3">
    <source>
        <dbReference type="Proteomes" id="UP000672032"/>
    </source>
</evidence>
<name>A0A8A3PKW3_9HELO</name>
<dbReference type="PANTHER" id="PTHR42090">
    <property type="match status" value="1"/>
</dbReference>
<protein>
    <submittedName>
        <fullName evidence="2">Uncharacterized protein</fullName>
    </submittedName>
</protein>
<dbReference type="AlphaFoldDB" id="A0A8A3PKW3"/>
<feature type="compositionally biased region" description="Basic and acidic residues" evidence="1">
    <location>
        <begin position="69"/>
        <end position="80"/>
    </location>
</feature>
<dbReference type="OrthoDB" id="4220319at2759"/>
<dbReference type="PANTHER" id="PTHR42090:SF1">
    <property type="match status" value="1"/>
</dbReference>
<dbReference type="EMBL" id="CP063410">
    <property type="protein sequence ID" value="QSZ35978.1"/>
    <property type="molecule type" value="Genomic_DNA"/>
</dbReference>
<organism evidence="2 3">
    <name type="scientific">Monilinia vaccinii-corymbosi</name>
    <dbReference type="NCBI Taxonomy" id="61207"/>
    <lineage>
        <taxon>Eukaryota</taxon>
        <taxon>Fungi</taxon>
        <taxon>Dikarya</taxon>
        <taxon>Ascomycota</taxon>
        <taxon>Pezizomycotina</taxon>
        <taxon>Leotiomycetes</taxon>
        <taxon>Helotiales</taxon>
        <taxon>Sclerotiniaceae</taxon>
        <taxon>Monilinia</taxon>
    </lineage>
</organism>
<feature type="compositionally biased region" description="Basic and acidic residues" evidence="1">
    <location>
        <begin position="124"/>
        <end position="133"/>
    </location>
</feature>
<feature type="region of interest" description="Disordered" evidence="1">
    <location>
        <begin position="35"/>
        <end position="155"/>
    </location>
</feature>
<sequence>MSPIHIFRLAHMARMANPSPMAICMHIRVHPSTRRHRPFSHASPLCFPRKDAQDRNSIDTEATEYSKSGGDDAAAREARAAFDPGITRPEGEGEVAGRGKGRGEGKEKEGNPLDVSPANQEVSRATREGEEAGARGSAGDKGGSGSGFGKPEKRG</sequence>
<feature type="compositionally biased region" description="Gly residues" evidence="1">
    <location>
        <begin position="139"/>
        <end position="148"/>
    </location>
</feature>